<name>A0A2U3KJD0_9BACT</name>
<dbReference type="InterPro" id="IPR015424">
    <property type="entry name" value="PyrdxlP-dep_Trfase"/>
</dbReference>
<feature type="modified residue" description="N6-(pyridoxal phosphate)lysine" evidence="4">
    <location>
        <position position="191"/>
    </location>
</feature>
<dbReference type="Pfam" id="PF01041">
    <property type="entry name" value="DegT_DnrJ_EryC1"/>
    <property type="match status" value="1"/>
</dbReference>
<dbReference type="Proteomes" id="UP000238701">
    <property type="component" value="Unassembled WGS sequence"/>
</dbReference>
<dbReference type="AlphaFoldDB" id="A0A2U3KJD0"/>
<dbReference type="GO" id="GO:0000271">
    <property type="term" value="P:polysaccharide biosynthetic process"/>
    <property type="evidence" value="ECO:0007669"/>
    <property type="project" value="TreeGrafter"/>
</dbReference>
<dbReference type="GO" id="GO:0008483">
    <property type="term" value="F:transaminase activity"/>
    <property type="evidence" value="ECO:0007669"/>
    <property type="project" value="TreeGrafter"/>
</dbReference>
<organism evidence="6 7">
    <name type="scientific">Candidatus Sulfotelmatobacter kueseliae</name>
    <dbReference type="NCBI Taxonomy" id="2042962"/>
    <lineage>
        <taxon>Bacteria</taxon>
        <taxon>Pseudomonadati</taxon>
        <taxon>Acidobacteriota</taxon>
        <taxon>Terriglobia</taxon>
        <taxon>Terriglobales</taxon>
        <taxon>Candidatus Korobacteraceae</taxon>
        <taxon>Candidatus Sulfotelmatobacter</taxon>
    </lineage>
</organism>
<protein>
    <submittedName>
        <fullName evidence="6">Pleiotropic regulatory protein</fullName>
    </submittedName>
</protein>
<proteinExistence type="inferred from homology"/>
<reference evidence="7" key="1">
    <citation type="submission" date="2018-02" db="EMBL/GenBank/DDBJ databases">
        <authorList>
            <person name="Hausmann B."/>
        </authorList>
    </citation>
    <scope>NUCLEOTIDE SEQUENCE [LARGE SCALE GENOMIC DNA]</scope>
    <source>
        <strain evidence="7">Peat soil MAG SbA1</strain>
    </source>
</reference>
<evidence type="ECO:0000256" key="4">
    <source>
        <dbReference type="PIRSR" id="PIRSR000390-2"/>
    </source>
</evidence>
<dbReference type="PANTHER" id="PTHR30244:SF36">
    <property type="entry name" value="3-OXO-GLUCOSE-6-PHOSPHATE:GLUTAMATE AMINOTRANSFERASE"/>
    <property type="match status" value="1"/>
</dbReference>
<sequence length="379" mass="42417">MLQTKMKVAFYGHVRQYHNIKKEIDANIHEVLESGQYVMGPMLQRFEKELAEFHKTKYAIGVGNGTDALWLTFMALGIGPGDECITTTNTFFATAEAIWIAGATVVFVDSDARTNCIDPAKIEAAITPRTKAIVPVHLYGQCADMKAIRKIADKHKLLVIEDNAQAIAARGDGFRIGELSDAATVSFIIQKNLGTFGDGGAVVTNNSEVDRLVRKMRNHGSDKRSCHSYGFNSRLDDLHAGVLSAKLKHIDEWSDQRRKWAARYSKGLAGARNITLPYEMPGYRHVYHLYVIETKQAKYRDPLLKFLNDEGIDAKCHYPIAIHQQEGYPWGKGARIAGPIPNSERNAACCVSLPMFPELTEEEVDYTVERVLEWDRSAK</sequence>
<dbReference type="EMBL" id="OMOD01000121">
    <property type="protein sequence ID" value="SPF39640.1"/>
    <property type="molecule type" value="Genomic_DNA"/>
</dbReference>
<dbReference type="CDD" id="cd00616">
    <property type="entry name" value="AHBA_syn"/>
    <property type="match status" value="1"/>
</dbReference>
<dbReference type="InterPro" id="IPR015421">
    <property type="entry name" value="PyrdxlP-dep_Trfase_major"/>
</dbReference>
<dbReference type="Gene3D" id="3.90.1150.10">
    <property type="entry name" value="Aspartate Aminotransferase, domain 1"/>
    <property type="match status" value="1"/>
</dbReference>
<evidence type="ECO:0000256" key="1">
    <source>
        <dbReference type="ARBA" id="ARBA00022898"/>
    </source>
</evidence>
<dbReference type="Gene3D" id="3.40.640.10">
    <property type="entry name" value="Type I PLP-dependent aspartate aminotransferase-like (Major domain)"/>
    <property type="match status" value="1"/>
</dbReference>
<dbReference type="SUPFAM" id="SSF53383">
    <property type="entry name" value="PLP-dependent transferases"/>
    <property type="match status" value="1"/>
</dbReference>
<dbReference type="GO" id="GO:0030170">
    <property type="term" value="F:pyridoxal phosphate binding"/>
    <property type="evidence" value="ECO:0007669"/>
    <property type="project" value="TreeGrafter"/>
</dbReference>
<dbReference type="InterPro" id="IPR015422">
    <property type="entry name" value="PyrdxlP-dep_Trfase_small"/>
</dbReference>
<dbReference type="PIRSF" id="PIRSF000390">
    <property type="entry name" value="PLP_StrS"/>
    <property type="match status" value="1"/>
</dbReference>
<gene>
    <name evidence="6" type="primary">degT</name>
    <name evidence="6" type="ORF">SBA1_290002</name>
</gene>
<comment type="similarity">
    <text evidence="2 5">Belongs to the DegT/DnrJ/EryC1 family.</text>
</comment>
<keyword evidence="1 4" id="KW-0663">Pyridoxal phosphate</keyword>
<accession>A0A2U3KJD0</accession>
<evidence type="ECO:0000256" key="2">
    <source>
        <dbReference type="ARBA" id="ARBA00037999"/>
    </source>
</evidence>
<dbReference type="OrthoDB" id="9810913at2"/>
<feature type="active site" description="Proton acceptor" evidence="3">
    <location>
        <position position="191"/>
    </location>
</feature>
<evidence type="ECO:0000256" key="5">
    <source>
        <dbReference type="RuleBase" id="RU004508"/>
    </source>
</evidence>
<evidence type="ECO:0000256" key="3">
    <source>
        <dbReference type="PIRSR" id="PIRSR000390-1"/>
    </source>
</evidence>
<evidence type="ECO:0000313" key="6">
    <source>
        <dbReference type="EMBL" id="SPF39640.1"/>
    </source>
</evidence>
<evidence type="ECO:0000313" key="7">
    <source>
        <dbReference type="Proteomes" id="UP000238701"/>
    </source>
</evidence>
<dbReference type="PANTHER" id="PTHR30244">
    <property type="entry name" value="TRANSAMINASE"/>
    <property type="match status" value="1"/>
</dbReference>
<dbReference type="InterPro" id="IPR000653">
    <property type="entry name" value="DegT/StrS_aminotransferase"/>
</dbReference>